<evidence type="ECO:0000313" key="10">
    <source>
        <dbReference type="EMBL" id="PWK18935.1"/>
    </source>
</evidence>
<dbReference type="Gene3D" id="3.20.20.390">
    <property type="entry name" value="FMN-linked oxidoreductases"/>
    <property type="match status" value="1"/>
</dbReference>
<protein>
    <recommendedName>
        <fullName evidence="9">Geranylgeranylglyceryl phosphate synthase</fullName>
        <shortName evidence="9">GGGP synthase</shortName>
        <shortName evidence="9">GGGPS</shortName>
        <ecNumber evidence="9">2.5.1.41</ecNumber>
    </recommendedName>
    <alternativeName>
        <fullName evidence="9">(S)-3-O-geranylgeranylglyceryl phosphate synthase</fullName>
    </alternativeName>
    <alternativeName>
        <fullName evidence="9">Phosphoglycerol geranylgeranyltransferase</fullName>
    </alternativeName>
</protein>
<keyword evidence="4 9" id="KW-0460">Magnesium</keyword>
<reference evidence="10 11" key="1">
    <citation type="submission" date="2018-05" db="EMBL/GenBank/DDBJ databases">
        <title>Genomic Encyclopedia of Archaeal and Bacterial Type Strains, Phase II (KMG-II): from individual species to whole genera.</title>
        <authorList>
            <person name="Goeker M."/>
        </authorList>
    </citation>
    <scope>NUCLEOTIDE SEQUENCE [LARGE SCALE GENOMIC DNA]</scope>
    <source>
        <strain evidence="10 11">DSM 22637</strain>
    </source>
</reference>
<dbReference type="InterPro" id="IPR010946">
    <property type="entry name" value="GGGP_synth"/>
</dbReference>
<evidence type="ECO:0000256" key="4">
    <source>
        <dbReference type="ARBA" id="ARBA00022842"/>
    </source>
</evidence>
<feature type="binding site" evidence="9">
    <location>
        <begin position="176"/>
        <end position="182"/>
    </location>
    <ligand>
        <name>sn-glycerol 1-phosphate</name>
        <dbReference type="ChEBI" id="CHEBI:57685"/>
    </ligand>
</feature>
<feature type="binding site" evidence="9">
    <location>
        <position position="56"/>
    </location>
    <ligand>
        <name>Mg(2+)</name>
        <dbReference type="ChEBI" id="CHEBI:18420"/>
    </ligand>
</feature>
<comment type="cofactor">
    <cofactor evidence="9">
        <name>Mg(2+)</name>
        <dbReference type="ChEBI" id="CHEBI:18420"/>
    </cofactor>
</comment>
<dbReference type="GO" id="GO:0000287">
    <property type="term" value="F:magnesium ion binding"/>
    <property type="evidence" value="ECO:0007669"/>
    <property type="project" value="UniProtKB-UniRule"/>
</dbReference>
<keyword evidence="3 9" id="KW-0479">Metal-binding</keyword>
<dbReference type="GO" id="GO:0120536">
    <property type="term" value="F:heptaprenylglyceryl phosphate synthase activity"/>
    <property type="evidence" value="ECO:0007669"/>
    <property type="project" value="UniProtKB-ARBA"/>
</dbReference>
<comment type="similarity">
    <text evidence="9">Belongs to the GGGP/HepGP synthase family. Group II subfamily.</text>
</comment>
<keyword evidence="11" id="KW-1185">Reference proteome</keyword>
<evidence type="ECO:0000256" key="3">
    <source>
        <dbReference type="ARBA" id="ARBA00022723"/>
    </source>
</evidence>
<dbReference type="GO" id="GO:0005737">
    <property type="term" value="C:cytoplasm"/>
    <property type="evidence" value="ECO:0007669"/>
    <property type="project" value="InterPro"/>
</dbReference>
<dbReference type="EC" id="2.5.1.41" evidence="9"/>
<feature type="binding site" evidence="9">
    <location>
        <begin position="229"/>
        <end position="230"/>
    </location>
    <ligand>
        <name>sn-glycerol 1-phosphate</name>
        <dbReference type="ChEBI" id="CHEBI:57685"/>
    </ligand>
</feature>
<evidence type="ECO:0000256" key="2">
    <source>
        <dbReference type="ARBA" id="ARBA00022679"/>
    </source>
</evidence>
<sequence length="244" mass="26789">MAKKEKIYQSINNSILKGEKLLAVLIDPDKMSIEMASNFISKVNNSKATHIFVGGSTVEDSATEKLVSEIKKQTRIPIVLFPGDVSQITNQADALLFLSLISGRNPEYLIEKHIASVSKLRKMHLEVIPTGYILIESGHKTAVQRVTKTEPLSRNNIQQIVDTAKAGELLGMKLIYLEAGSGAFYPISSEIIKSVKKEISIPLIVGGGIRTKEQLLLAYNSGADLVVIGTAFEDDESFFEELKN</sequence>
<gene>
    <name evidence="10" type="ORF">LX78_01409</name>
</gene>
<dbReference type="PANTHER" id="PTHR40029">
    <property type="match status" value="1"/>
</dbReference>
<dbReference type="InterPro" id="IPR038597">
    <property type="entry name" value="GGGP/HepGP_synthase_sf"/>
</dbReference>
<evidence type="ECO:0000256" key="8">
    <source>
        <dbReference type="ARBA" id="ARBA00047288"/>
    </source>
</evidence>
<dbReference type="HAMAP" id="MF_00112">
    <property type="entry name" value="GGGP_HepGP_synthase"/>
    <property type="match status" value="1"/>
</dbReference>
<keyword evidence="5 9" id="KW-0443">Lipid metabolism</keyword>
<keyword evidence="6 9" id="KW-0594">Phospholipid biosynthesis</keyword>
<evidence type="ECO:0000256" key="1">
    <source>
        <dbReference type="ARBA" id="ARBA00022516"/>
    </source>
</evidence>
<dbReference type="NCBIfam" id="NF003198">
    <property type="entry name" value="PRK04169.1-2"/>
    <property type="match status" value="1"/>
</dbReference>
<dbReference type="PANTHER" id="PTHR40029:SF2">
    <property type="entry name" value="HEPTAPRENYLGLYCERYL PHOSPHATE SYNTHASE"/>
    <property type="match status" value="1"/>
</dbReference>
<comment type="caution">
    <text evidence="9">Lacks conserved residue(s) required for the propagation of feature annotation.</text>
</comment>
<dbReference type="AlphaFoldDB" id="A0A316DM07"/>
<dbReference type="Proteomes" id="UP000245430">
    <property type="component" value="Unassembled WGS sequence"/>
</dbReference>
<dbReference type="InterPro" id="IPR008205">
    <property type="entry name" value="GGGP_HepGP_synthase"/>
</dbReference>
<keyword evidence="7 9" id="KW-1208">Phospholipid metabolism</keyword>
<feature type="binding site" evidence="9">
    <location>
        <position position="27"/>
    </location>
    <ligand>
        <name>Mg(2+)</name>
        <dbReference type="ChEBI" id="CHEBI:18420"/>
    </ligand>
</feature>
<proteinExistence type="inferred from homology"/>
<name>A0A316DM07_9FLAO</name>
<dbReference type="NCBIfam" id="TIGR01768">
    <property type="entry name" value="GGGP-family"/>
    <property type="match status" value="1"/>
</dbReference>
<keyword evidence="2 9" id="KW-0808">Transferase</keyword>
<evidence type="ECO:0000313" key="11">
    <source>
        <dbReference type="Proteomes" id="UP000245430"/>
    </source>
</evidence>
<dbReference type="InterPro" id="IPR039074">
    <property type="entry name" value="GGGP/HepGP_synthase_I"/>
</dbReference>
<dbReference type="Pfam" id="PF01884">
    <property type="entry name" value="PcrB"/>
    <property type="match status" value="1"/>
</dbReference>
<keyword evidence="1 9" id="KW-0444">Lipid biosynthesis</keyword>
<accession>A0A316DM07</accession>
<dbReference type="SUPFAM" id="SSF51395">
    <property type="entry name" value="FMN-linked oxidoreductases"/>
    <property type="match status" value="1"/>
</dbReference>
<comment type="catalytic activity">
    <reaction evidence="8 9">
        <text>sn-glycerol 1-phosphate + (2E,6E,10E)-geranylgeranyl diphosphate = sn-3-O-(geranylgeranyl)glycerol 1-phosphate + diphosphate</text>
        <dbReference type="Rhea" id="RHEA:23404"/>
        <dbReference type="ChEBI" id="CHEBI:33019"/>
        <dbReference type="ChEBI" id="CHEBI:57677"/>
        <dbReference type="ChEBI" id="CHEBI:57685"/>
        <dbReference type="ChEBI" id="CHEBI:58756"/>
        <dbReference type="EC" id="2.5.1.41"/>
    </reaction>
</comment>
<dbReference type="GO" id="GO:0046474">
    <property type="term" value="P:glycerophospholipid biosynthetic process"/>
    <property type="evidence" value="ECO:0007669"/>
    <property type="project" value="UniProtKB-UniRule"/>
</dbReference>
<dbReference type="EMBL" id="QGGP01000003">
    <property type="protein sequence ID" value="PWK18935.1"/>
    <property type="molecule type" value="Genomic_DNA"/>
</dbReference>
<comment type="caution">
    <text evidence="10">The sequence shown here is derived from an EMBL/GenBank/DDBJ whole genome shotgun (WGS) entry which is preliminary data.</text>
</comment>
<dbReference type="RefSeq" id="WP_109681949.1">
    <property type="nucleotide sequence ID" value="NZ_QGGP01000003.1"/>
</dbReference>
<comment type="function">
    <text evidence="9">Prenyltransferase that catalyzes the transfer of the geranylgeranyl moiety of geranylgeranyl diphosphate (GGPP) to the C3 hydroxyl of sn-glycerol-1-phosphate (G1P).</text>
</comment>
<dbReference type="NCBIfam" id="TIGR01769">
    <property type="entry name" value="GGGP"/>
    <property type="match status" value="1"/>
</dbReference>
<evidence type="ECO:0000256" key="9">
    <source>
        <dbReference type="HAMAP-Rule" id="MF_00112"/>
    </source>
</evidence>
<organism evidence="10 11">
    <name type="scientific">Xanthomarina spongicola</name>
    <dbReference type="NCBI Taxonomy" id="570520"/>
    <lineage>
        <taxon>Bacteria</taxon>
        <taxon>Pseudomonadati</taxon>
        <taxon>Bacteroidota</taxon>
        <taxon>Flavobacteriia</taxon>
        <taxon>Flavobacteriales</taxon>
        <taxon>Flavobacteriaceae</taxon>
        <taxon>Xanthomarina</taxon>
    </lineage>
</organism>
<dbReference type="GO" id="GO:0047294">
    <property type="term" value="F:phosphoglycerol geranylgeranyltransferase activity"/>
    <property type="evidence" value="ECO:0007669"/>
    <property type="project" value="UniProtKB-UniRule"/>
</dbReference>
<evidence type="ECO:0000256" key="5">
    <source>
        <dbReference type="ARBA" id="ARBA00023098"/>
    </source>
</evidence>
<feature type="binding site" evidence="9">
    <location>
        <begin position="207"/>
        <end position="208"/>
    </location>
    <ligand>
        <name>sn-glycerol 1-phosphate</name>
        <dbReference type="ChEBI" id="CHEBI:57685"/>
    </ligand>
</feature>
<dbReference type="OrthoDB" id="9807235at2"/>
<evidence type="ECO:0000256" key="6">
    <source>
        <dbReference type="ARBA" id="ARBA00023209"/>
    </source>
</evidence>
<evidence type="ECO:0000256" key="7">
    <source>
        <dbReference type="ARBA" id="ARBA00023264"/>
    </source>
</evidence>